<dbReference type="EMBL" id="OJIN01000117">
    <property type="protein sequence ID" value="SPD74091.1"/>
    <property type="molecule type" value="Genomic_DNA"/>
</dbReference>
<reference evidence="1" key="1">
    <citation type="submission" date="2018-01" db="EMBL/GenBank/DDBJ databases">
        <authorList>
            <person name="Regsiter A."/>
            <person name="William W."/>
        </authorList>
    </citation>
    <scope>NUCLEOTIDE SEQUENCE</scope>
    <source>
        <strain evidence="1">TRIP AH-1</strain>
    </source>
</reference>
<proteinExistence type="predicted"/>
<organism evidence="1">
    <name type="scientific">uncultured Desulfobacterium sp</name>
    <dbReference type="NCBI Taxonomy" id="201089"/>
    <lineage>
        <taxon>Bacteria</taxon>
        <taxon>Pseudomonadati</taxon>
        <taxon>Thermodesulfobacteriota</taxon>
        <taxon>Desulfobacteria</taxon>
        <taxon>Desulfobacterales</taxon>
        <taxon>Desulfobacteriaceae</taxon>
        <taxon>Desulfobacterium</taxon>
        <taxon>environmental samples</taxon>
    </lineage>
</organism>
<accession>A0A445MXL0</accession>
<name>A0A445MXL0_9BACT</name>
<gene>
    <name evidence="1" type="ORF">PITCH_A2030235</name>
</gene>
<evidence type="ECO:0000313" key="1">
    <source>
        <dbReference type="EMBL" id="SPD74091.1"/>
    </source>
</evidence>
<sequence>MPLVIILYKDLYLREVLFYRGLEHTKPKGLEPDISIIKILYRRLDEQQSHVIVNAFSFYC</sequence>
<dbReference type="AlphaFoldDB" id="A0A445MXL0"/>
<protein>
    <submittedName>
        <fullName evidence="1">Uncharacterized protein</fullName>
    </submittedName>
</protein>